<keyword evidence="8" id="KW-0238">DNA-binding</keyword>
<evidence type="ECO:0000256" key="12">
    <source>
        <dbReference type="PROSITE-ProRule" id="PRU00282"/>
    </source>
</evidence>
<reference evidence="14" key="1">
    <citation type="submission" date="2022-11" db="EMBL/GenBank/DDBJ databases">
        <authorList>
            <person name="Petersen C."/>
        </authorList>
    </citation>
    <scope>NUCLEOTIDE SEQUENCE</scope>
    <source>
        <strain evidence="14">IBT 29864</strain>
    </source>
</reference>
<keyword evidence="4" id="KW-0479">Metal-binding</keyword>
<evidence type="ECO:0000256" key="10">
    <source>
        <dbReference type="ARBA" id="ARBA00023163"/>
    </source>
</evidence>
<keyword evidence="5" id="KW-0999">Mitochondrion inner membrane</keyword>
<dbReference type="OrthoDB" id="424974at2759"/>
<evidence type="ECO:0000313" key="14">
    <source>
        <dbReference type="EMBL" id="KAJ5390797.1"/>
    </source>
</evidence>
<dbReference type="GO" id="GO:0005634">
    <property type="term" value="C:nucleus"/>
    <property type="evidence" value="ECO:0007669"/>
    <property type="project" value="UniProtKB-SubCell"/>
</dbReference>
<feature type="repeat" description="Solcar" evidence="12">
    <location>
        <begin position="651"/>
        <end position="754"/>
    </location>
</feature>
<keyword evidence="15" id="KW-1185">Reference proteome</keyword>
<evidence type="ECO:0000256" key="8">
    <source>
        <dbReference type="ARBA" id="ARBA00023125"/>
    </source>
</evidence>
<dbReference type="GO" id="GO:0003677">
    <property type="term" value="F:DNA binding"/>
    <property type="evidence" value="ECO:0007669"/>
    <property type="project" value="UniProtKB-KW"/>
</dbReference>
<comment type="subcellular location">
    <subcellularLocation>
        <location evidence="2">Membrane</location>
        <topology evidence="2">Multi-pass membrane protein</topology>
    </subcellularLocation>
    <subcellularLocation>
        <location evidence="1">Nucleus</location>
    </subcellularLocation>
</comment>
<dbReference type="Gene3D" id="1.50.40.10">
    <property type="entry name" value="Mitochondrial carrier domain"/>
    <property type="match status" value="1"/>
</dbReference>
<keyword evidence="9 12" id="KW-0472">Membrane</keyword>
<evidence type="ECO:0000256" key="6">
    <source>
        <dbReference type="ARBA" id="ARBA00022989"/>
    </source>
</evidence>
<dbReference type="CDD" id="cd00067">
    <property type="entry name" value="GAL4"/>
    <property type="match status" value="1"/>
</dbReference>
<proteinExistence type="predicted"/>
<dbReference type="RefSeq" id="XP_056561525.1">
    <property type="nucleotide sequence ID" value="XM_056694796.1"/>
</dbReference>
<evidence type="ECO:0000256" key="2">
    <source>
        <dbReference type="ARBA" id="ARBA00004141"/>
    </source>
</evidence>
<accession>A0A9W9VWS3</accession>
<dbReference type="Pfam" id="PF00172">
    <property type="entry name" value="Zn_clus"/>
    <property type="match status" value="1"/>
</dbReference>
<name>A0A9W9VWS3_9EURO</name>
<dbReference type="Gene3D" id="4.10.240.10">
    <property type="entry name" value="Zn(2)-C6 fungal-type DNA-binding domain"/>
    <property type="match status" value="1"/>
</dbReference>
<dbReference type="SMART" id="SM00906">
    <property type="entry name" value="Fungal_trans"/>
    <property type="match status" value="1"/>
</dbReference>
<reference evidence="14" key="2">
    <citation type="journal article" date="2023" name="IMA Fungus">
        <title>Comparative genomic study of the Penicillium genus elucidates a diverse pangenome and 15 lateral gene transfer events.</title>
        <authorList>
            <person name="Petersen C."/>
            <person name="Sorensen T."/>
            <person name="Nielsen M.R."/>
            <person name="Sondergaard T.E."/>
            <person name="Sorensen J.L."/>
            <person name="Fitzpatrick D.A."/>
            <person name="Frisvad J.C."/>
            <person name="Nielsen K.L."/>
        </authorList>
    </citation>
    <scope>NUCLEOTIDE SEQUENCE</scope>
    <source>
        <strain evidence="14">IBT 29864</strain>
    </source>
</reference>
<dbReference type="InterPro" id="IPR036864">
    <property type="entry name" value="Zn2-C6_fun-type_DNA-bd_sf"/>
</dbReference>
<dbReference type="InterPro" id="IPR007219">
    <property type="entry name" value="XnlR_reg_dom"/>
</dbReference>
<dbReference type="InterPro" id="IPR023395">
    <property type="entry name" value="MCP_dom_sf"/>
</dbReference>
<dbReference type="InterPro" id="IPR050815">
    <property type="entry name" value="TF_fung"/>
</dbReference>
<dbReference type="InterPro" id="IPR001138">
    <property type="entry name" value="Zn2Cys6_DnaBD"/>
</dbReference>
<evidence type="ECO:0000313" key="15">
    <source>
        <dbReference type="Proteomes" id="UP001147782"/>
    </source>
</evidence>
<keyword evidence="5" id="KW-0496">Mitochondrion</keyword>
<evidence type="ECO:0000256" key="4">
    <source>
        <dbReference type="ARBA" id="ARBA00022723"/>
    </source>
</evidence>
<evidence type="ECO:0000256" key="5">
    <source>
        <dbReference type="ARBA" id="ARBA00022792"/>
    </source>
</evidence>
<keyword evidence="3 12" id="KW-0812">Transmembrane</keyword>
<feature type="repeat" description="Solcar" evidence="12">
    <location>
        <begin position="768"/>
        <end position="854"/>
    </location>
</feature>
<evidence type="ECO:0000256" key="7">
    <source>
        <dbReference type="ARBA" id="ARBA00023015"/>
    </source>
</evidence>
<dbReference type="GO" id="GO:0006351">
    <property type="term" value="P:DNA-templated transcription"/>
    <property type="evidence" value="ECO:0007669"/>
    <property type="project" value="InterPro"/>
</dbReference>
<evidence type="ECO:0000256" key="3">
    <source>
        <dbReference type="ARBA" id="ARBA00022692"/>
    </source>
</evidence>
<feature type="domain" description="Xylanolytic transcriptional activator regulatory" evidence="13">
    <location>
        <begin position="243"/>
        <end position="315"/>
    </location>
</feature>
<sequence>MCGISQQTKDTLYRNQRKKTKCTGERPICFHCRRNRLACVYEPYSATVNDGGRPAPLSTLANNLNNVELLQRLSTIESRLAELSGQPNRNDNDIPNFSFGDEPSSPLHDTIASQPFPPMRNSPIENSIFPPAPVLRSVIDTYFEHVHNQPYSYFQEISFRQKLESNALPRCLILAVLSSAVRFSAHEYYAGKTREASEKYARESWLSVLADHLTVEDSLNVHVVQTVNLLAVVDYTAGRVSSGWLKIGLAARISQDLHLMTEPEAWLPYSEQEERRRAFWSAYLIDKLISCGKSRPLVILDQDCNLQLPCDEDTFNRGEWKKTNTLDQLLNWNTQIADDPSGFGLVILMASIFGRCTRYVHQNRKSDEIPPWDTKSDFSGINSSLLLLESYSKLSTQKISEIVQQSRHGNTDIDRQQIGHLIFAHTLYHLCHCLLNHPFLMRLRLKPFGSKVPPSFSARALQAGCDHAKQLMDLVRDATESGCRIESSFYAYCIAVAGGIHSLASHLEHQSTARRQSDIMHYFNESVESLERLAKLWVHASNMALRLREFHTMSHRFASLLDPKCLTEELDPSCEEVCWSMIDYAILGADPRKKPLISKTGFSNLPSPSQWALGPEPLGGETPRFDGTSTDIFSGLTPTMRFEIMVPKNELSPWKGVVSGTTAAVLANVLVYPLDIVKTRLQVQVHQHRTKHGNEETDHIRIQDAQYTGAVDAIRKILRQDGISGLYGGLESSIAGTASMNFAYFYWSAAARSVYQHGLEYYGIEDFNSIIKEFGLGAVGGALAQLCTTPIAVIATRQQTRKAGDGKQSMWETMIEIVSSEDGWTGLWRGFKVNLILVINPMITYGVYQWLRGGLVGLKKQVGSIDAFCSYLSPSTKPSTGLTVSNQIPVLGALSKVLATIATHPLIVAKTMLQSKPPPQRRGVAFRGFTEVLLYIIKHEGILRLYKGLIPQIVKGFIVQGLMMMLKERLVFSLIISPLFFIDGDDQDRNPYVDAIFASSTPFLPQTDSQGIT</sequence>
<evidence type="ECO:0000256" key="9">
    <source>
        <dbReference type="ARBA" id="ARBA00023136"/>
    </source>
</evidence>
<dbReference type="GeneID" id="81433973"/>
<dbReference type="GO" id="GO:0000981">
    <property type="term" value="F:DNA-binding transcription factor activity, RNA polymerase II-specific"/>
    <property type="evidence" value="ECO:0007669"/>
    <property type="project" value="InterPro"/>
</dbReference>
<gene>
    <name evidence="14" type="ORF">N7496_001865</name>
</gene>
<feature type="repeat" description="Solcar" evidence="12">
    <location>
        <begin position="883"/>
        <end position="973"/>
    </location>
</feature>
<dbReference type="PANTHER" id="PTHR47338:SF4">
    <property type="entry name" value="ZN(II)2CYS6 TRANSCRIPTION FACTOR (EUROFUNG)"/>
    <property type="match status" value="1"/>
</dbReference>
<organism evidence="14 15">
    <name type="scientific">Penicillium cataractarum</name>
    <dbReference type="NCBI Taxonomy" id="2100454"/>
    <lineage>
        <taxon>Eukaryota</taxon>
        <taxon>Fungi</taxon>
        <taxon>Dikarya</taxon>
        <taxon>Ascomycota</taxon>
        <taxon>Pezizomycotina</taxon>
        <taxon>Eurotiomycetes</taxon>
        <taxon>Eurotiomycetidae</taxon>
        <taxon>Eurotiales</taxon>
        <taxon>Aspergillaceae</taxon>
        <taxon>Penicillium</taxon>
    </lineage>
</organism>
<evidence type="ECO:0000256" key="11">
    <source>
        <dbReference type="ARBA" id="ARBA00023242"/>
    </source>
</evidence>
<keyword evidence="7" id="KW-0805">Transcription regulation</keyword>
<keyword evidence="11" id="KW-0539">Nucleus</keyword>
<dbReference type="PANTHER" id="PTHR47338">
    <property type="entry name" value="ZN(II)2CYS6 TRANSCRIPTION FACTOR (EUROFUNG)-RELATED"/>
    <property type="match status" value="1"/>
</dbReference>
<keyword evidence="6" id="KW-1133">Transmembrane helix</keyword>
<comment type="caution">
    <text evidence="14">The sequence shown here is derived from an EMBL/GenBank/DDBJ whole genome shotgun (WGS) entry which is preliminary data.</text>
</comment>
<dbReference type="Pfam" id="PF04082">
    <property type="entry name" value="Fungal_trans"/>
    <property type="match status" value="1"/>
</dbReference>
<dbReference type="GO" id="GO:0008270">
    <property type="term" value="F:zinc ion binding"/>
    <property type="evidence" value="ECO:0007669"/>
    <property type="project" value="InterPro"/>
</dbReference>
<evidence type="ECO:0000256" key="1">
    <source>
        <dbReference type="ARBA" id="ARBA00004123"/>
    </source>
</evidence>
<protein>
    <recommendedName>
        <fullName evidence="13">Xylanolytic transcriptional activator regulatory domain-containing protein</fullName>
    </recommendedName>
</protein>
<dbReference type="PROSITE" id="PS50920">
    <property type="entry name" value="SOLCAR"/>
    <property type="match status" value="3"/>
</dbReference>
<dbReference type="CDD" id="cd12148">
    <property type="entry name" value="fungal_TF_MHR"/>
    <property type="match status" value="1"/>
</dbReference>
<dbReference type="Pfam" id="PF00153">
    <property type="entry name" value="Mito_carr"/>
    <property type="match status" value="3"/>
</dbReference>
<evidence type="ECO:0000259" key="13">
    <source>
        <dbReference type="SMART" id="SM00906"/>
    </source>
</evidence>
<dbReference type="InterPro" id="IPR018108">
    <property type="entry name" value="MCP_transmembrane"/>
</dbReference>
<dbReference type="AlphaFoldDB" id="A0A9W9VWS3"/>
<dbReference type="Proteomes" id="UP001147782">
    <property type="component" value="Unassembled WGS sequence"/>
</dbReference>
<dbReference type="EMBL" id="JAPZBS010000001">
    <property type="protein sequence ID" value="KAJ5390797.1"/>
    <property type="molecule type" value="Genomic_DNA"/>
</dbReference>
<keyword evidence="10" id="KW-0804">Transcription</keyword>
<dbReference type="GO" id="GO:0016020">
    <property type="term" value="C:membrane"/>
    <property type="evidence" value="ECO:0007669"/>
    <property type="project" value="UniProtKB-SubCell"/>
</dbReference>
<dbReference type="SUPFAM" id="SSF103506">
    <property type="entry name" value="Mitochondrial carrier"/>
    <property type="match status" value="1"/>
</dbReference>